<keyword evidence="11" id="KW-0443">Lipid metabolism</keyword>
<evidence type="ECO:0000256" key="22">
    <source>
        <dbReference type="ARBA" id="ARBA00026096"/>
    </source>
</evidence>
<dbReference type="Gene3D" id="3.40.50.10330">
    <property type="entry name" value="Probable inorganic polyphosphate/atp-NAD kinase, domain 1"/>
    <property type="match status" value="1"/>
</dbReference>
<dbReference type="KEGG" id="nve:5513562"/>
<dbReference type="EMBL" id="DS469573">
    <property type="protein sequence ID" value="EDO41738.1"/>
    <property type="molecule type" value="Genomic_DNA"/>
</dbReference>
<organism evidence="31 32">
    <name type="scientific">Nematostella vectensis</name>
    <name type="common">Starlet sea anemone</name>
    <dbReference type="NCBI Taxonomy" id="45351"/>
    <lineage>
        <taxon>Eukaryota</taxon>
        <taxon>Metazoa</taxon>
        <taxon>Cnidaria</taxon>
        <taxon>Anthozoa</taxon>
        <taxon>Hexacorallia</taxon>
        <taxon>Actiniaria</taxon>
        <taxon>Edwardsiidae</taxon>
        <taxon>Nematostella</taxon>
    </lineage>
</organism>
<evidence type="ECO:0000256" key="5">
    <source>
        <dbReference type="ARBA" id="ARBA00012133"/>
    </source>
</evidence>
<dbReference type="InterPro" id="IPR001206">
    <property type="entry name" value="Diacylglycerol_kinase_cat_dom"/>
</dbReference>
<dbReference type="Pfam" id="PF19712">
    <property type="entry name" value="AGK_C"/>
    <property type="match status" value="1"/>
</dbReference>
<evidence type="ECO:0000256" key="24">
    <source>
        <dbReference type="ARBA" id="ARBA00026142"/>
    </source>
</evidence>
<comment type="catalytic activity">
    <reaction evidence="28">
        <text>a monoacylglycerol + ATP = a monoacyl-sn-glycero-3-phosphate + ADP + H(+)</text>
        <dbReference type="Rhea" id="RHEA:19293"/>
        <dbReference type="ChEBI" id="CHEBI:15378"/>
        <dbReference type="ChEBI" id="CHEBI:17408"/>
        <dbReference type="ChEBI" id="CHEBI:30616"/>
        <dbReference type="ChEBI" id="CHEBI:77589"/>
        <dbReference type="ChEBI" id="CHEBI:456216"/>
        <dbReference type="EC" id="2.7.1.94"/>
    </reaction>
    <physiologicalReaction direction="left-to-right" evidence="28">
        <dbReference type="Rhea" id="RHEA:19294"/>
    </physiologicalReaction>
</comment>
<dbReference type="EC" id="2.7.1.94" evidence="23"/>
<dbReference type="InterPro" id="IPR016064">
    <property type="entry name" value="NAD/diacylglycerol_kinase_sf"/>
</dbReference>
<dbReference type="GO" id="GO:0005739">
    <property type="term" value="C:mitochondrion"/>
    <property type="evidence" value="ECO:0000318"/>
    <property type="project" value="GO_Central"/>
</dbReference>
<comment type="cofactor">
    <cofactor evidence="1">
        <name>Mg(2+)</name>
        <dbReference type="ChEBI" id="CHEBI:18420"/>
    </cofactor>
</comment>
<comment type="catalytic activity">
    <reaction evidence="17">
        <text>1-(9Z-octadecenoyl)-sn-glycerol + ATP = 1-(9Z-octadecenoyl)-sn-glycero-3-phosphate + ADP + H(+)</text>
        <dbReference type="Rhea" id="RHEA:41079"/>
        <dbReference type="ChEBI" id="CHEBI:15378"/>
        <dbReference type="ChEBI" id="CHEBI:30616"/>
        <dbReference type="ChEBI" id="CHEBI:74544"/>
        <dbReference type="ChEBI" id="CHEBI:75757"/>
        <dbReference type="ChEBI" id="CHEBI:456216"/>
    </reaction>
    <physiologicalReaction direction="left-to-right" evidence="17">
        <dbReference type="Rhea" id="RHEA:41080"/>
    </physiologicalReaction>
</comment>
<dbReference type="GO" id="GO:0005758">
    <property type="term" value="C:mitochondrial intermembrane space"/>
    <property type="evidence" value="ECO:0007669"/>
    <property type="project" value="UniProtKB-SubCell"/>
</dbReference>
<dbReference type="UniPathway" id="UPA00230"/>
<dbReference type="PANTHER" id="PTHR12358">
    <property type="entry name" value="SPHINGOSINE KINASE"/>
    <property type="match status" value="1"/>
</dbReference>
<dbReference type="Pfam" id="PF00781">
    <property type="entry name" value="DAGK_cat"/>
    <property type="match status" value="1"/>
</dbReference>
<evidence type="ECO:0000256" key="1">
    <source>
        <dbReference type="ARBA" id="ARBA00001946"/>
    </source>
</evidence>
<evidence type="ECO:0000256" key="4">
    <source>
        <dbReference type="ARBA" id="ARBA00005175"/>
    </source>
</evidence>
<evidence type="ECO:0000256" key="19">
    <source>
        <dbReference type="ARBA" id="ARBA00024556"/>
    </source>
</evidence>
<feature type="domain" description="DAGKc" evidence="30">
    <location>
        <begin position="61"/>
        <end position="204"/>
    </location>
</feature>
<evidence type="ECO:0000256" key="28">
    <source>
        <dbReference type="ARBA" id="ARBA00048663"/>
    </source>
</evidence>
<dbReference type="InterPro" id="IPR017438">
    <property type="entry name" value="ATP-NAD_kinase_N"/>
</dbReference>
<evidence type="ECO:0000256" key="17">
    <source>
        <dbReference type="ARBA" id="ARBA00024505"/>
    </source>
</evidence>
<keyword evidence="12" id="KW-0496">Mitochondrion</keyword>
<evidence type="ECO:0000256" key="15">
    <source>
        <dbReference type="ARBA" id="ARBA00023411"/>
    </source>
</evidence>
<evidence type="ECO:0000256" key="20">
    <source>
        <dbReference type="ARBA" id="ARBA00024636"/>
    </source>
</evidence>
<dbReference type="InParanoid" id="A7S3K0"/>
<accession>A7S3K0</accession>
<dbReference type="GO" id="GO:0046486">
    <property type="term" value="P:glycerolipid metabolic process"/>
    <property type="evidence" value="ECO:0007669"/>
    <property type="project" value="UniProtKB-UniPathway"/>
</dbReference>
<dbReference type="SUPFAM" id="SSF111331">
    <property type="entry name" value="NAD kinase/diacylglycerol kinase-like"/>
    <property type="match status" value="1"/>
</dbReference>
<protein>
    <recommendedName>
        <fullName evidence="24">Acylglycerol kinase, mitochondrial</fullName>
        <ecNumber evidence="5">2.7.1.107</ecNumber>
        <ecNumber evidence="22">2.7.1.138</ecNumber>
        <ecNumber evidence="23">2.7.1.94</ecNumber>
    </recommendedName>
    <alternativeName>
        <fullName evidence="25">Multiple substrate lipid kinase</fullName>
    </alternativeName>
</protein>
<keyword evidence="13" id="KW-0472">Membrane</keyword>
<comment type="catalytic activity">
    <reaction evidence="27">
        <text>an N-acylsphing-4-enine + ATP = an N-acylsphing-4-enine 1-phosphate + ADP + H(+)</text>
        <dbReference type="Rhea" id="RHEA:17929"/>
        <dbReference type="ChEBI" id="CHEBI:15378"/>
        <dbReference type="ChEBI" id="CHEBI:30616"/>
        <dbReference type="ChEBI" id="CHEBI:52639"/>
        <dbReference type="ChEBI" id="CHEBI:57674"/>
        <dbReference type="ChEBI" id="CHEBI:456216"/>
        <dbReference type="EC" id="2.7.1.138"/>
    </reaction>
    <physiologicalReaction direction="left-to-right" evidence="27">
        <dbReference type="Rhea" id="RHEA:17930"/>
    </physiologicalReaction>
</comment>
<keyword evidence="7" id="KW-0547">Nucleotide-binding</keyword>
<dbReference type="EC" id="2.7.1.107" evidence="5"/>
<evidence type="ECO:0000256" key="12">
    <source>
        <dbReference type="ARBA" id="ARBA00023128"/>
    </source>
</evidence>
<evidence type="ECO:0000256" key="2">
    <source>
        <dbReference type="ARBA" id="ARBA00004569"/>
    </source>
</evidence>
<dbReference type="HOGENOM" id="CLU_042458_0_0_1"/>
<comment type="similarity">
    <text evidence="21">Belongs to the AGK family.</text>
</comment>
<dbReference type="GO" id="GO:0015031">
    <property type="term" value="P:protein transport"/>
    <property type="evidence" value="ECO:0007669"/>
    <property type="project" value="UniProtKB-KW"/>
</dbReference>
<evidence type="ECO:0000256" key="25">
    <source>
        <dbReference type="ARBA" id="ARBA00030553"/>
    </source>
</evidence>
<dbReference type="GO" id="GO:0004143">
    <property type="term" value="F:ATP-dependent diacylglycerol kinase activity"/>
    <property type="evidence" value="ECO:0000318"/>
    <property type="project" value="GO_Central"/>
</dbReference>
<dbReference type="SMART" id="SM00046">
    <property type="entry name" value="DAGKc"/>
    <property type="match status" value="1"/>
</dbReference>
<evidence type="ECO:0000256" key="14">
    <source>
        <dbReference type="ARBA" id="ARBA00023371"/>
    </source>
</evidence>
<comment type="catalytic activity">
    <reaction evidence="26">
        <text>a 2-acylglycerol + ATP = a 2-acyl-sn-glycerol 3-phosphate + ADP + H(+)</text>
        <dbReference type="Rhea" id="RHEA:39847"/>
        <dbReference type="ChEBI" id="CHEBI:15378"/>
        <dbReference type="ChEBI" id="CHEBI:17389"/>
        <dbReference type="ChEBI" id="CHEBI:30616"/>
        <dbReference type="ChEBI" id="CHEBI:64982"/>
        <dbReference type="ChEBI" id="CHEBI:456216"/>
    </reaction>
    <physiologicalReaction direction="left-to-right" evidence="26">
        <dbReference type="Rhea" id="RHEA:39848"/>
    </physiologicalReaction>
</comment>
<evidence type="ECO:0000256" key="10">
    <source>
        <dbReference type="ARBA" id="ARBA00022840"/>
    </source>
</evidence>
<comment type="subcellular location">
    <subcellularLocation>
        <location evidence="3">Mitochondrion inner membrane</location>
        <topology evidence="3">Peripheral membrane protein</topology>
    </subcellularLocation>
    <subcellularLocation>
        <location evidence="2">Mitochondrion intermembrane space</location>
    </subcellularLocation>
</comment>
<comment type="catalytic activity">
    <reaction evidence="16">
        <text>1-(5Z,8Z,11Z,14Z-eicosatetraenoyl)-sn-glycerol + ATP = 1-(5Z,8Z,11Z,14Z-eicosatetraenoyl)-sn-glycero-3-phosphate + ADP + H(+)</text>
        <dbReference type="Rhea" id="RHEA:43328"/>
        <dbReference type="ChEBI" id="CHEBI:15378"/>
        <dbReference type="ChEBI" id="CHEBI:30616"/>
        <dbReference type="ChEBI" id="CHEBI:34071"/>
        <dbReference type="ChEBI" id="CHEBI:74938"/>
        <dbReference type="ChEBI" id="CHEBI:456216"/>
    </reaction>
    <physiologicalReaction direction="left-to-right" evidence="16">
        <dbReference type="Rhea" id="RHEA:43329"/>
    </physiologicalReaction>
</comment>
<comment type="catalytic activity">
    <reaction evidence="14">
        <text>1,2-di-(9Z-octadecenoyl)-sn-glycerol + ATP = 1,2-di-(9Z-octadecenoyl)-sn-glycero-3-phosphate + ADP + H(+)</text>
        <dbReference type="Rhea" id="RHEA:40327"/>
        <dbReference type="ChEBI" id="CHEBI:15378"/>
        <dbReference type="ChEBI" id="CHEBI:30616"/>
        <dbReference type="ChEBI" id="CHEBI:52333"/>
        <dbReference type="ChEBI" id="CHEBI:74546"/>
        <dbReference type="ChEBI" id="CHEBI:456216"/>
    </reaction>
    <physiologicalReaction direction="left-to-right" evidence="14">
        <dbReference type="Rhea" id="RHEA:40328"/>
    </physiologicalReaction>
</comment>
<evidence type="ECO:0000256" key="6">
    <source>
        <dbReference type="ARBA" id="ARBA00022679"/>
    </source>
</evidence>
<dbReference type="OrthoDB" id="9979394at2759"/>
<dbReference type="eggNOG" id="KOG4435">
    <property type="taxonomic scope" value="Eukaryota"/>
</dbReference>
<comment type="pathway">
    <text evidence="4">Lipid metabolism; glycerolipid metabolism.</text>
</comment>
<dbReference type="AlphaFoldDB" id="A7S3K0"/>
<keyword evidence="10" id="KW-0067">ATP-binding</keyword>
<dbReference type="GO" id="GO:0016020">
    <property type="term" value="C:membrane"/>
    <property type="evidence" value="ECO:0000318"/>
    <property type="project" value="GO_Central"/>
</dbReference>
<comment type="catalytic activity">
    <reaction evidence="18">
        <text>a 1-acyl-sn-glycerol + ATP = a 1-acyl-sn-glycero-3-phosphate + ADP + H(+)</text>
        <dbReference type="Rhea" id="RHEA:33747"/>
        <dbReference type="ChEBI" id="CHEBI:15378"/>
        <dbReference type="ChEBI" id="CHEBI:30616"/>
        <dbReference type="ChEBI" id="CHEBI:57970"/>
        <dbReference type="ChEBI" id="CHEBI:64683"/>
        <dbReference type="ChEBI" id="CHEBI:456216"/>
    </reaction>
    <physiologicalReaction direction="left-to-right" evidence="18">
        <dbReference type="Rhea" id="RHEA:33748"/>
    </physiologicalReaction>
</comment>
<evidence type="ECO:0000256" key="8">
    <source>
        <dbReference type="ARBA" id="ARBA00022777"/>
    </source>
</evidence>
<dbReference type="GO" id="GO:0001729">
    <property type="term" value="F:ceramide kinase activity"/>
    <property type="evidence" value="ECO:0000318"/>
    <property type="project" value="GO_Central"/>
</dbReference>
<evidence type="ECO:0000256" key="18">
    <source>
        <dbReference type="ARBA" id="ARBA00024512"/>
    </source>
</evidence>
<sequence>MADGKPRFYTLRKHRKKSIFFAAVGAWLVKYGVDRFRDYLTRRQFCEEAKAYSKEYLHALQKPRRLMVFFNATAGKGEAEKLFQRNAEPILHLAGLDVTIVKTDYEGQIKKLMQYIDPSLDGIVVAGGDGTLLEAVTGLLRRPDQADVSKIPIGIIPVGTNNTFFNRVFGSGNASQSRQIGNAAMTIVKGQTTSAGVMEIKGEEGRPTFALNGVHWGAFRDTAESYDKYWITGPLRQKMAYIAKTFQGWPPVSHARISYPINAPSPRHALSITPSSSPGSLTWRDNAHAMASTAGATSDGGTESDGWITRDVETLGLMIEPVMKSLDSMFIRVKIWPQDMAKIDFIRRGWKMEKRELTSEDESDVDCFAVQELKFVPRDNEESWFSIDGEPFDARTIHIKYHPDKLIVFSA</sequence>
<dbReference type="GO" id="GO:0005524">
    <property type="term" value="F:ATP binding"/>
    <property type="evidence" value="ECO:0007669"/>
    <property type="project" value="UniProtKB-KW"/>
</dbReference>
<dbReference type="OMA" id="HWKKTTF"/>
<comment type="catalytic activity">
    <reaction evidence="15">
        <text>a 1,2-diacyl-sn-glycerol + ATP = a 1,2-diacyl-sn-glycero-3-phosphate + ADP + H(+)</text>
        <dbReference type="Rhea" id="RHEA:10272"/>
        <dbReference type="ChEBI" id="CHEBI:15378"/>
        <dbReference type="ChEBI" id="CHEBI:17815"/>
        <dbReference type="ChEBI" id="CHEBI:30616"/>
        <dbReference type="ChEBI" id="CHEBI:58608"/>
        <dbReference type="ChEBI" id="CHEBI:456216"/>
        <dbReference type="EC" id="2.7.1.107"/>
    </reaction>
    <physiologicalReaction direction="left-to-right" evidence="15">
        <dbReference type="Rhea" id="RHEA:10273"/>
    </physiologicalReaction>
</comment>
<dbReference type="GO" id="GO:0046513">
    <property type="term" value="P:ceramide biosynthetic process"/>
    <property type="evidence" value="ECO:0000318"/>
    <property type="project" value="GO_Central"/>
</dbReference>
<evidence type="ECO:0000256" key="13">
    <source>
        <dbReference type="ARBA" id="ARBA00023136"/>
    </source>
</evidence>
<evidence type="ECO:0000256" key="9">
    <source>
        <dbReference type="ARBA" id="ARBA00022792"/>
    </source>
</evidence>
<dbReference type="InterPro" id="IPR050187">
    <property type="entry name" value="Lipid_Phosphate_FormReg"/>
</dbReference>
<dbReference type="Gene3D" id="2.60.200.40">
    <property type="match status" value="1"/>
</dbReference>
<proteinExistence type="inferred from homology"/>
<comment type="catalytic activity">
    <reaction evidence="19">
        <text>2-(5Z,8Z,11Z,14Z-eicosatetraenoyl)-glycerol + ATP = 2-(5Z,8Z,11Z,14Z-eicosatetraenoyl)-sn-glycero-3-phosphate + ADP + H(+)</text>
        <dbReference type="Rhea" id="RHEA:43316"/>
        <dbReference type="ChEBI" id="CHEBI:15378"/>
        <dbReference type="ChEBI" id="CHEBI:30616"/>
        <dbReference type="ChEBI" id="CHEBI:52392"/>
        <dbReference type="ChEBI" id="CHEBI:78209"/>
        <dbReference type="ChEBI" id="CHEBI:456216"/>
    </reaction>
    <physiologicalReaction direction="left-to-right" evidence="19">
        <dbReference type="Rhea" id="RHEA:43317"/>
    </physiologicalReaction>
</comment>
<keyword evidence="32" id="KW-1185">Reference proteome</keyword>
<keyword evidence="9" id="KW-0999">Mitochondrion inner membrane</keyword>
<evidence type="ECO:0000256" key="21">
    <source>
        <dbReference type="ARBA" id="ARBA00025749"/>
    </source>
</evidence>
<evidence type="ECO:0000259" key="30">
    <source>
        <dbReference type="PROSITE" id="PS50146"/>
    </source>
</evidence>
<dbReference type="PhylomeDB" id="A7S3K0"/>
<evidence type="ECO:0000256" key="26">
    <source>
        <dbReference type="ARBA" id="ARBA00044480"/>
    </source>
</evidence>
<evidence type="ECO:0000313" key="32">
    <source>
        <dbReference type="Proteomes" id="UP000001593"/>
    </source>
</evidence>
<keyword evidence="8" id="KW-0418">Kinase</keyword>
<dbReference type="InterPro" id="IPR045579">
    <property type="entry name" value="AGK_C"/>
</dbReference>
<evidence type="ECO:0000256" key="7">
    <source>
        <dbReference type="ARBA" id="ARBA00022741"/>
    </source>
</evidence>
<evidence type="ECO:0000256" key="11">
    <source>
        <dbReference type="ARBA" id="ARBA00023098"/>
    </source>
</evidence>
<gene>
    <name evidence="31" type="ORF">NEMVEDRAFT_v1g242625</name>
</gene>
<keyword evidence="6" id="KW-0808">Transferase</keyword>
<dbReference type="GO" id="GO:0005737">
    <property type="term" value="C:cytoplasm"/>
    <property type="evidence" value="ECO:0000318"/>
    <property type="project" value="GO_Central"/>
</dbReference>
<name>A7S3K0_NEMVE</name>
<evidence type="ECO:0000256" key="3">
    <source>
        <dbReference type="ARBA" id="ARBA00004637"/>
    </source>
</evidence>
<dbReference type="STRING" id="45351.A7S3K0"/>
<dbReference type="PANTHER" id="PTHR12358:SF31">
    <property type="entry name" value="ACYLGLYCEROL KINASE, MITOCHONDRIAL"/>
    <property type="match status" value="1"/>
</dbReference>
<dbReference type="EC" id="2.7.1.138" evidence="22"/>
<dbReference type="GO" id="GO:0047620">
    <property type="term" value="F:acylglycerol kinase activity"/>
    <property type="evidence" value="ECO:0000318"/>
    <property type="project" value="GO_Central"/>
</dbReference>
<dbReference type="Proteomes" id="UP000001593">
    <property type="component" value="Unassembled WGS sequence"/>
</dbReference>
<evidence type="ECO:0000256" key="16">
    <source>
        <dbReference type="ARBA" id="ARBA00024483"/>
    </source>
</evidence>
<comment type="catalytic activity">
    <reaction evidence="20">
        <text>1-hexadecanoyl-sn-glycerol + ATP = 1-hexadecanoyl-sn-glycero-3-phosphate + ADP + H(+)</text>
        <dbReference type="Rhea" id="RHEA:43308"/>
        <dbReference type="ChEBI" id="CHEBI:15378"/>
        <dbReference type="ChEBI" id="CHEBI:30616"/>
        <dbReference type="ChEBI" id="CHEBI:57518"/>
        <dbReference type="ChEBI" id="CHEBI:75542"/>
        <dbReference type="ChEBI" id="CHEBI:456216"/>
    </reaction>
    <physiologicalReaction direction="left-to-right" evidence="20">
        <dbReference type="Rhea" id="RHEA:43309"/>
    </physiologicalReaction>
</comment>
<dbReference type="GO" id="GO:0005743">
    <property type="term" value="C:mitochondrial inner membrane"/>
    <property type="evidence" value="ECO:0007669"/>
    <property type="project" value="UniProtKB-SubCell"/>
</dbReference>
<evidence type="ECO:0000313" key="31">
    <source>
        <dbReference type="EMBL" id="EDO41738.1"/>
    </source>
</evidence>
<dbReference type="GO" id="GO:0046512">
    <property type="term" value="P:sphingosine biosynthetic process"/>
    <property type="evidence" value="ECO:0000318"/>
    <property type="project" value="GO_Central"/>
</dbReference>
<evidence type="ECO:0000256" key="29">
    <source>
        <dbReference type="ARBA" id="ARBA00048876"/>
    </source>
</evidence>
<evidence type="ECO:0000256" key="27">
    <source>
        <dbReference type="ARBA" id="ARBA00048034"/>
    </source>
</evidence>
<dbReference type="PROSITE" id="PS50146">
    <property type="entry name" value="DAGK"/>
    <property type="match status" value="1"/>
</dbReference>
<evidence type="ECO:0000256" key="23">
    <source>
        <dbReference type="ARBA" id="ARBA00026098"/>
    </source>
</evidence>
<reference evidence="31 32" key="1">
    <citation type="journal article" date="2007" name="Science">
        <title>Sea anemone genome reveals ancestral eumetazoan gene repertoire and genomic organization.</title>
        <authorList>
            <person name="Putnam N.H."/>
            <person name="Srivastava M."/>
            <person name="Hellsten U."/>
            <person name="Dirks B."/>
            <person name="Chapman J."/>
            <person name="Salamov A."/>
            <person name="Terry A."/>
            <person name="Shapiro H."/>
            <person name="Lindquist E."/>
            <person name="Kapitonov V.V."/>
            <person name="Jurka J."/>
            <person name="Genikhovich G."/>
            <person name="Grigoriev I.V."/>
            <person name="Lucas S.M."/>
            <person name="Steele R.E."/>
            <person name="Finnerty J.R."/>
            <person name="Technau U."/>
            <person name="Martindale M.Q."/>
            <person name="Rokhsar D.S."/>
        </authorList>
    </citation>
    <scope>NUCLEOTIDE SEQUENCE [LARGE SCALE GENOMIC DNA]</scope>
    <source>
        <strain evidence="32">CH2 X CH6</strain>
    </source>
</reference>
<comment type="catalytic activity">
    <reaction evidence="29">
        <text>N-(hexanoyl)sphing-4-enine + ATP = N-hexanoylsphing-4-enine 1-phosphate + ADP + H(+)</text>
        <dbReference type="Rhea" id="RHEA:43312"/>
        <dbReference type="ChEBI" id="CHEBI:15378"/>
        <dbReference type="ChEBI" id="CHEBI:30616"/>
        <dbReference type="ChEBI" id="CHEBI:63867"/>
        <dbReference type="ChEBI" id="CHEBI:82959"/>
        <dbReference type="ChEBI" id="CHEBI:456216"/>
    </reaction>
    <physiologicalReaction direction="left-to-right" evidence="29">
        <dbReference type="Rhea" id="RHEA:43313"/>
    </physiologicalReaction>
</comment>